<name>A0ABN3JP66_9ACTN</name>
<dbReference type="EMBL" id="BAAARW010000020">
    <property type="protein sequence ID" value="GAA2433887.1"/>
    <property type="molecule type" value="Genomic_DNA"/>
</dbReference>
<dbReference type="RefSeq" id="WP_344592746.1">
    <property type="nucleotide sequence ID" value="NZ_BAAARW010000020.1"/>
</dbReference>
<gene>
    <name evidence="3" type="ORF">GCM10010191_55250</name>
</gene>
<proteinExistence type="predicted"/>
<evidence type="ECO:0000259" key="2">
    <source>
        <dbReference type="Pfam" id="PF25906"/>
    </source>
</evidence>
<keyword evidence="4" id="KW-1185">Reference proteome</keyword>
<dbReference type="InterPro" id="IPR058663">
    <property type="entry name" value="PucR-like_N"/>
</dbReference>
<dbReference type="Pfam" id="PF13556">
    <property type="entry name" value="HTH_30"/>
    <property type="match status" value="1"/>
</dbReference>
<dbReference type="Pfam" id="PF25906">
    <property type="entry name" value="PucR-like_N"/>
    <property type="match status" value="1"/>
</dbReference>
<evidence type="ECO:0000313" key="3">
    <source>
        <dbReference type="EMBL" id="GAA2433887.1"/>
    </source>
</evidence>
<sequence>MEVSDQLLDLRSRFPDGATPDLARSLREHVPEIVKEAVAEIERGVPEYARPHDARYSEVLAQAVEWSIGHFIDLIADPGPPSAEIMAFFREIGVGEAREGRGLDPLQTALRTGAGVAVRRLTEASERTSHPVTAGMIAQVAQAVLSYLDQLAAVVAEGHAEIAARAVGERHNRRRALLDLLLAEPAPRPADLREPARRAEWHLPRTVAALALGEPHPDAPPPSLPDEILPGLHLDRPCLIVPDPSGPGRQQLLRSILRDRVGALGPTVALTELGRSLRWARQALDLAATGVIVHDGLVTSERHIPILLMTQDRDLLERAAARRLAPLMKLRPAQRHRLAQTLLVSLECGFNATQVSGRLQVHAQTIRYRVRQLETFFGDDIYDPAQRLEFHMLLHAWLAIDHATEQD</sequence>
<evidence type="ECO:0000259" key="1">
    <source>
        <dbReference type="Pfam" id="PF13556"/>
    </source>
</evidence>
<dbReference type="PANTHER" id="PTHR33744">
    <property type="entry name" value="CARBOHYDRATE DIACID REGULATOR"/>
    <property type="match status" value="1"/>
</dbReference>
<reference evidence="3 4" key="1">
    <citation type="journal article" date="2019" name="Int. J. Syst. Evol. Microbiol.">
        <title>The Global Catalogue of Microorganisms (GCM) 10K type strain sequencing project: providing services to taxonomists for standard genome sequencing and annotation.</title>
        <authorList>
            <consortium name="The Broad Institute Genomics Platform"/>
            <consortium name="The Broad Institute Genome Sequencing Center for Infectious Disease"/>
            <person name="Wu L."/>
            <person name="Ma J."/>
        </authorList>
    </citation>
    <scope>NUCLEOTIDE SEQUENCE [LARGE SCALE GENOMIC DNA]</scope>
    <source>
        <strain evidence="3 4">JCM 3325</strain>
    </source>
</reference>
<feature type="domain" description="PucR C-terminal helix-turn-helix" evidence="1">
    <location>
        <begin position="338"/>
        <end position="396"/>
    </location>
</feature>
<accession>A0ABN3JP66</accession>
<protein>
    <submittedName>
        <fullName evidence="3">PucR family transcriptional regulator</fullName>
    </submittedName>
</protein>
<dbReference type="InterPro" id="IPR042070">
    <property type="entry name" value="PucR_C-HTH_sf"/>
</dbReference>
<dbReference type="InterPro" id="IPR025736">
    <property type="entry name" value="PucR_C-HTH_dom"/>
</dbReference>
<feature type="domain" description="PucR-like N-terminal" evidence="2">
    <location>
        <begin position="20"/>
        <end position="182"/>
    </location>
</feature>
<dbReference type="InterPro" id="IPR051448">
    <property type="entry name" value="CdaR-like_regulators"/>
</dbReference>
<dbReference type="Gene3D" id="1.10.10.2840">
    <property type="entry name" value="PucR C-terminal helix-turn-helix domain"/>
    <property type="match status" value="1"/>
</dbReference>
<organism evidence="3 4">
    <name type="scientific">Actinomadura vinacea</name>
    <dbReference type="NCBI Taxonomy" id="115336"/>
    <lineage>
        <taxon>Bacteria</taxon>
        <taxon>Bacillati</taxon>
        <taxon>Actinomycetota</taxon>
        <taxon>Actinomycetes</taxon>
        <taxon>Streptosporangiales</taxon>
        <taxon>Thermomonosporaceae</taxon>
        <taxon>Actinomadura</taxon>
    </lineage>
</organism>
<comment type="caution">
    <text evidence="3">The sequence shown here is derived from an EMBL/GenBank/DDBJ whole genome shotgun (WGS) entry which is preliminary data.</text>
</comment>
<dbReference type="Proteomes" id="UP001501231">
    <property type="component" value="Unassembled WGS sequence"/>
</dbReference>
<evidence type="ECO:0000313" key="4">
    <source>
        <dbReference type="Proteomes" id="UP001501231"/>
    </source>
</evidence>
<dbReference type="PANTHER" id="PTHR33744:SF1">
    <property type="entry name" value="DNA-BINDING TRANSCRIPTIONAL ACTIVATOR ADER"/>
    <property type="match status" value="1"/>
</dbReference>